<evidence type="ECO:0000256" key="1">
    <source>
        <dbReference type="SAM" id="Phobius"/>
    </source>
</evidence>
<dbReference type="EMBL" id="JAUSUN010000011">
    <property type="protein sequence ID" value="MDQ0413989.1"/>
    <property type="molecule type" value="Genomic_DNA"/>
</dbReference>
<evidence type="ECO:0000313" key="2">
    <source>
        <dbReference type="EMBL" id="MDQ0413989.1"/>
    </source>
</evidence>
<keyword evidence="1" id="KW-0472">Membrane</keyword>
<sequence length="70" mass="7760">MDKKRIAFLSIFLFLAVNVVALSNAIEGYYGQEDERVYGAVIVALISTGSATIAFFIWKGTTKRTKQRNG</sequence>
<proteinExistence type="predicted"/>
<keyword evidence="1" id="KW-1133">Transmembrane helix</keyword>
<comment type="caution">
    <text evidence="2">The sequence shown here is derived from an EMBL/GenBank/DDBJ whole genome shotgun (WGS) entry which is preliminary data.</text>
</comment>
<reference evidence="2 3" key="1">
    <citation type="submission" date="2023-07" db="EMBL/GenBank/DDBJ databases">
        <title>Genomic Encyclopedia of Type Strains, Phase IV (KMG-IV): sequencing the most valuable type-strain genomes for metagenomic binning, comparative biology and taxonomic classification.</title>
        <authorList>
            <person name="Goeker M."/>
        </authorList>
    </citation>
    <scope>NUCLEOTIDE SEQUENCE [LARGE SCALE GENOMIC DNA]</scope>
    <source>
        <strain evidence="2 3">DSM 19598</strain>
    </source>
</reference>
<name>A0ABU0FVQ2_9BACI</name>
<accession>A0ABU0FVQ2</accession>
<keyword evidence="1" id="KW-0812">Transmembrane</keyword>
<organism evidence="2 3">
    <name type="scientific">Mesobacillus stamsii</name>
    <dbReference type="NCBI Taxonomy" id="225347"/>
    <lineage>
        <taxon>Bacteria</taxon>
        <taxon>Bacillati</taxon>
        <taxon>Bacillota</taxon>
        <taxon>Bacilli</taxon>
        <taxon>Bacillales</taxon>
        <taxon>Bacillaceae</taxon>
        <taxon>Mesobacillus</taxon>
    </lineage>
</organism>
<protein>
    <submittedName>
        <fullName evidence="2">ABC-type cobalt transport system substrate-binding protein</fullName>
    </submittedName>
</protein>
<evidence type="ECO:0000313" key="3">
    <source>
        <dbReference type="Proteomes" id="UP001242313"/>
    </source>
</evidence>
<gene>
    <name evidence="2" type="ORF">J2S25_002195</name>
</gene>
<feature type="transmembrane region" description="Helical" evidence="1">
    <location>
        <begin position="37"/>
        <end position="58"/>
    </location>
</feature>
<dbReference type="Proteomes" id="UP001242313">
    <property type="component" value="Unassembled WGS sequence"/>
</dbReference>
<dbReference type="RefSeq" id="WP_307191859.1">
    <property type="nucleotide sequence ID" value="NZ_JAUSUN010000011.1"/>
</dbReference>
<keyword evidence="3" id="KW-1185">Reference proteome</keyword>